<dbReference type="Gene3D" id="1.20.1330.10">
    <property type="entry name" value="f41 fragment of flagellin, N-terminal domain"/>
    <property type="match status" value="1"/>
</dbReference>
<evidence type="ECO:0000259" key="4">
    <source>
        <dbReference type="Pfam" id="PF00669"/>
    </source>
</evidence>
<dbReference type="AlphaFoldDB" id="A0A849SMM3"/>
<proteinExistence type="inferred from homology"/>
<comment type="caution">
    <text evidence="6">The sequence shown here is derived from an EMBL/GenBank/DDBJ whole genome shotgun (WGS) entry which is preliminary data.</text>
</comment>
<organism evidence="6 7">
    <name type="scientific">Eiseniibacteriota bacterium</name>
    <dbReference type="NCBI Taxonomy" id="2212470"/>
    <lineage>
        <taxon>Bacteria</taxon>
        <taxon>Candidatus Eiseniibacteriota</taxon>
    </lineage>
</organism>
<sequence>MRISRPSGTTQLLADLRMRSARFARAQQEAVSGLRILTPSDDPVGSATLARIESRVAEIEQFRRNGVSARVSLEAESGALHAAREVVLQARELARGATGLAPGDPLRAQIVQQVQLLRQELVSLGNTRMGDDFLFGGTASTAPPFLADGTYQGNLGTREAEVDDGTRVVVRRNGQPGFGAAIQALVDIETQVTSGDGTAINTAATAADQAARGLLGLESDAGSRIATVERAANRIATEQSTLLTRRDAIRSVDPAEAAVRLRTEQQALEQAYAVTARALELNLLDFLR</sequence>
<dbReference type="Pfam" id="PF00700">
    <property type="entry name" value="Flagellin_C"/>
    <property type="match status" value="1"/>
</dbReference>
<comment type="subcellular location">
    <subcellularLocation>
        <location evidence="3">Secreted</location>
    </subcellularLocation>
    <subcellularLocation>
        <location evidence="3">Bacterial flagellum</location>
    </subcellularLocation>
</comment>
<evidence type="ECO:0000256" key="1">
    <source>
        <dbReference type="ARBA" id="ARBA00005709"/>
    </source>
</evidence>
<dbReference type="GO" id="GO:0005576">
    <property type="term" value="C:extracellular region"/>
    <property type="evidence" value="ECO:0007669"/>
    <property type="project" value="UniProtKB-SubCell"/>
</dbReference>
<dbReference type="Proteomes" id="UP000580839">
    <property type="component" value="Unassembled WGS sequence"/>
</dbReference>
<dbReference type="EMBL" id="JABFRW010000075">
    <property type="protein sequence ID" value="NOT33854.1"/>
    <property type="molecule type" value="Genomic_DNA"/>
</dbReference>
<protein>
    <recommendedName>
        <fullName evidence="3">Flagellin</fullName>
    </recommendedName>
</protein>
<dbReference type="GO" id="GO:0005198">
    <property type="term" value="F:structural molecule activity"/>
    <property type="evidence" value="ECO:0007669"/>
    <property type="project" value="UniProtKB-UniRule"/>
</dbReference>
<name>A0A849SMM3_UNCEI</name>
<dbReference type="GO" id="GO:0009288">
    <property type="term" value="C:bacterial-type flagellum"/>
    <property type="evidence" value="ECO:0007669"/>
    <property type="project" value="UniProtKB-SubCell"/>
</dbReference>
<evidence type="ECO:0000259" key="5">
    <source>
        <dbReference type="Pfam" id="PF00700"/>
    </source>
</evidence>
<dbReference type="SUPFAM" id="SSF64518">
    <property type="entry name" value="Phase 1 flagellin"/>
    <property type="match status" value="1"/>
</dbReference>
<feature type="domain" description="Flagellin N-terminal" evidence="4">
    <location>
        <begin position="11"/>
        <end position="128"/>
    </location>
</feature>
<comment type="similarity">
    <text evidence="1 3">Belongs to the bacterial flagellin family.</text>
</comment>
<dbReference type="PANTHER" id="PTHR42792:SF1">
    <property type="entry name" value="FLAGELLAR HOOK-ASSOCIATED PROTEIN 3"/>
    <property type="match status" value="1"/>
</dbReference>
<evidence type="ECO:0000313" key="7">
    <source>
        <dbReference type="Proteomes" id="UP000580839"/>
    </source>
</evidence>
<gene>
    <name evidence="6" type="ORF">HOP12_06760</name>
</gene>
<dbReference type="InterPro" id="IPR046358">
    <property type="entry name" value="Flagellin_C"/>
</dbReference>
<feature type="domain" description="Flagellin C-terminal" evidence="5">
    <location>
        <begin position="206"/>
        <end position="287"/>
    </location>
</feature>
<comment type="function">
    <text evidence="3">Flagellin is the subunit protein which polymerizes to form the filaments of bacterial flagella.</text>
</comment>
<dbReference type="PANTHER" id="PTHR42792">
    <property type="entry name" value="FLAGELLIN"/>
    <property type="match status" value="1"/>
</dbReference>
<dbReference type="InterPro" id="IPR001492">
    <property type="entry name" value="Flagellin"/>
</dbReference>
<evidence type="ECO:0000313" key="6">
    <source>
        <dbReference type="EMBL" id="NOT33854.1"/>
    </source>
</evidence>
<keyword evidence="2 3" id="KW-0975">Bacterial flagellum</keyword>
<accession>A0A849SMM3</accession>
<dbReference type="Pfam" id="PF00669">
    <property type="entry name" value="Flagellin_N"/>
    <property type="match status" value="1"/>
</dbReference>
<keyword evidence="3" id="KW-0964">Secreted</keyword>
<dbReference type="InterPro" id="IPR001029">
    <property type="entry name" value="Flagellin_N"/>
</dbReference>
<evidence type="ECO:0000256" key="2">
    <source>
        <dbReference type="ARBA" id="ARBA00023143"/>
    </source>
</evidence>
<reference evidence="6 7" key="1">
    <citation type="submission" date="2020-04" db="EMBL/GenBank/DDBJ databases">
        <title>Metagenomic profiling of ammonia- and methane-oxidizing microorganisms in a Dutch drinking water treatment plant.</title>
        <authorList>
            <person name="Poghosyan L."/>
            <person name="Leucker S."/>
        </authorList>
    </citation>
    <scope>NUCLEOTIDE SEQUENCE [LARGE SCALE GENOMIC DNA]</scope>
    <source>
        <strain evidence="6">S-RSF-IL-03</strain>
    </source>
</reference>
<evidence type="ECO:0000256" key="3">
    <source>
        <dbReference type="RuleBase" id="RU362073"/>
    </source>
</evidence>